<reference evidence="6 8" key="2">
    <citation type="journal article" date="2013" name="Nature">
        <title>Insights into bilaterian evolution from three spiralian genomes.</title>
        <authorList>
            <person name="Simakov O."/>
            <person name="Marletaz F."/>
            <person name="Cho S.J."/>
            <person name="Edsinger-Gonzales E."/>
            <person name="Havlak P."/>
            <person name="Hellsten U."/>
            <person name="Kuo D.H."/>
            <person name="Larsson T."/>
            <person name="Lv J."/>
            <person name="Arendt D."/>
            <person name="Savage R."/>
            <person name="Osoegawa K."/>
            <person name="de Jong P."/>
            <person name="Grimwood J."/>
            <person name="Chapman J.A."/>
            <person name="Shapiro H."/>
            <person name="Aerts A."/>
            <person name="Otillar R.P."/>
            <person name="Terry A.Y."/>
            <person name="Boore J.L."/>
            <person name="Grigoriev I.V."/>
            <person name="Lindberg D.R."/>
            <person name="Seaver E.C."/>
            <person name="Weisblat D.A."/>
            <person name="Putnam N.H."/>
            <person name="Rokhsar D.S."/>
        </authorList>
    </citation>
    <scope>NUCLEOTIDE SEQUENCE</scope>
</reference>
<dbReference type="Gene3D" id="3.30.160.60">
    <property type="entry name" value="Classic Zinc Finger"/>
    <property type="match status" value="1"/>
</dbReference>
<evidence type="ECO:0000259" key="5">
    <source>
        <dbReference type="SMART" id="SM00451"/>
    </source>
</evidence>
<dbReference type="SUPFAM" id="SSF57667">
    <property type="entry name" value="beta-beta-alpha zinc fingers"/>
    <property type="match status" value="1"/>
</dbReference>
<dbReference type="InterPro" id="IPR003604">
    <property type="entry name" value="Matrin/U1-like-C_Znf_C2H2"/>
</dbReference>
<feature type="domain" description="U1-type" evidence="5">
    <location>
        <begin position="67"/>
        <end position="101"/>
    </location>
</feature>
<protein>
    <recommendedName>
        <fullName evidence="5">U1-type domain-containing protein</fullName>
    </recommendedName>
</protein>
<organism evidence="7 8">
    <name type="scientific">Helobdella robusta</name>
    <name type="common">Californian leech</name>
    <dbReference type="NCBI Taxonomy" id="6412"/>
    <lineage>
        <taxon>Eukaryota</taxon>
        <taxon>Metazoa</taxon>
        <taxon>Spiralia</taxon>
        <taxon>Lophotrochozoa</taxon>
        <taxon>Annelida</taxon>
        <taxon>Clitellata</taxon>
        <taxon>Hirudinea</taxon>
        <taxon>Rhynchobdellida</taxon>
        <taxon>Glossiphoniidae</taxon>
        <taxon>Helobdella</taxon>
    </lineage>
</organism>
<dbReference type="SMART" id="SM00451">
    <property type="entry name" value="ZnF_U1"/>
    <property type="match status" value="1"/>
</dbReference>
<evidence type="ECO:0000256" key="4">
    <source>
        <dbReference type="ARBA" id="ARBA00023242"/>
    </source>
</evidence>
<dbReference type="eggNOG" id="KOG4727">
    <property type="taxonomic scope" value="Eukaryota"/>
</dbReference>
<dbReference type="GeneID" id="20207031"/>
<dbReference type="EnsemblMetazoa" id="HelroT178952">
    <property type="protein sequence ID" value="HelroP178952"/>
    <property type="gene ID" value="HelroG178952"/>
</dbReference>
<dbReference type="OrthoDB" id="30343at2759"/>
<dbReference type="InParanoid" id="T1FDY2"/>
<gene>
    <name evidence="7" type="primary">20207031</name>
    <name evidence="6" type="ORF">HELRODRAFT_178952</name>
</gene>
<dbReference type="GO" id="GO:0046540">
    <property type="term" value="C:U4/U6 x U5 tri-snRNP complex"/>
    <property type="evidence" value="ECO:0000318"/>
    <property type="project" value="GO_Central"/>
</dbReference>
<dbReference type="FunFam" id="3.30.160.60:FF:002461">
    <property type="entry name" value="Zinc finger matrin-type protein 2"/>
    <property type="match status" value="1"/>
</dbReference>
<evidence type="ECO:0000256" key="3">
    <source>
        <dbReference type="ARBA" id="ARBA00022833"/>
    </source>
</evidence>
<dbReference type="PANTHER" id="PTHR45986:SF1">
    <property type="entry name" value="ZINC FINGER MATRIN-TYPE PROTEIN 2"/>
    <property type="match status" value="1"/>
</dbReference>
<evidence type="ECO:0000313" key="6">
    <source>
        <dbReference type="EMBL" id="ESN95771.1"/>
    </source>
</evidence>
<dbReference type="HOGENOM" id="CLU_067237_1_1_1"/>
<dbReference type="AlphaFoldDB" id="T1FDY2"/>
<dbReference type="GO" id="GO:0003676">
    <property type="term" value="F:nucleic acid binding"/>
    <property type="evidence" value="ECO:0007669"/>
    <property type="project" value="InterPro"/>
</dbReference>
<evidence type="ECO:0000313" key="7">
    <source>
        <dbReference type="EnsemblMetazoa" id="HelroP178952"/>
    </source>
</evidence>
<dbReference type="OMA" id="DEMIAIM"/>
<reference evidence="8" key="1">
    <citation type="submission" date="2012-12" db="EMBL/GenBank/DDBJ databases">
        <authorList>
            <person name="Hellsten U."/>
            <person name="Grimwood J."/>
            <person name="Chapman J.A."/>
            <person name="Shapiro H."/>
            <person name="Aerts A."/>
            <person name="Otillar R.P."/>
            <person name="Terry A.Y."/>
            <person name="Boore J.L."/>
            <person name="Simakov O."/>
            <person name="Marletaz F."/>
            <person name="Cho S.-J."/>
            <person name="Edsinger-Gonzales E."/>
            <person name="Havlak P."/>
            <person name="Kuo D.-H."/>
            <person name="Larsson T."/>
            <person name="Lv J."/>
            <person name="Arendt D."/>
            <person name="Savage R."/>
            <person name="Osoegawa K."/>
            <person name="de Jong P."/>
            <person name="Lindberg D.R."/>
            <person name="Seaver E.C."/>
            <person name="Weisblat D.A."/>
            <person name="Putnam N.H."/>
            <person name="Grigoriev I.V."/>
            <person name="Rokhsar D.S."/>
        </authorList>
    </citation>
    <scope>NUCLEOTIDE SEQUENCE</scope>
</reference>
<evidence type="ECO:0000256" key="2">
    <source>
        <dbReference type="ARBA" id="ARBA00022771"/>
    </source>
</evidence>
<dbReference type="EMBL" id="KB097502">
    <property type="protein sequence ID" value="ESN95771.1"/>
    <property type="molecule type" value="Genomic_DNA"/>
</dbReference>
<proteinExistence type="predicted"/>
<keyword evidence="2" id="KW-0863">Zinc-finger</keyword>
<reference evidence="7" key="3">
    <citation type="submission" date="2015-06" db="UniProtKB">
        <authorList>
            <consortium name="EnsemblMetazoa"/>
        </authorList>
    </citation>
    <scope>IDENTIFICATION</scope>
</reference>
<dbReference type="EMBL" id="AMQM01006658">
    <property type="status" value="NOT_ANNOTATED_CDS"/>
    <property type="molecule type" value="Genomic_DNA"/>
</dbReference>
<keyword evidence="4" id="KW-0539">Nucleus</keyword>
<accession>T1FDY2</accession>
<dbReference type="InterPro" id="IPR040107">
    <property type="entry name" value="Snu23"/>
</dbReference>
<dbReference type="GO" id="GO:0008270">
    <property type="term" value="F:zinc ion binding"/>
    <property type="evidence" value="ECO:0007669"/>
    <property type="project" value="UniProtKB-KW"/>
</dbReference>
<evidence type="ECO:0000313" key="8">
    <source>
        <dbReference type="Proteomes" id="UP000015101"/>
    </source>
</evidence>
<sequence>MQDHRRKWNVDEYKRLARERTQNKEKERAEKAPVKLELVKLRDYKVDLDSKLGMSLVVTKTTSLSQIGGHYCCVCECNVKGIMSFLDHISGRKHQKNLGMSMKLERSTLDQVKKRFETNKRKREEEEKQYCFEERVKKLKEDEEIWKVHK</sequence>
<dbReference type="STRING" id="6412.T1FDY2"/>
<keyword evidence="8" id="KW-1185">Reference proteome</keyword>
<keyword evidence="1" id="KW-0479">Metal-binding</keyword>
<dbReference type="InterPro" id="IPR036236">
    <property type="entry name" value="Znf_C2H2_sf"/>
</dbReference>
<dbReference type="RefSeq" id="XP_009026073.1">
    <property type="nucleotide sequence ID" value="XM_009027825.1"/>
</dbReference>
<dbReference type="InterPro" id="IPR022755">
    <property type="entry name" value="Znf_C2H2_jaz"/>
</dbReference>
<dbReference type="CTD" id="20207031"/>
<dbReference type="GO" id="GO:0005681">
    <property type="term" value="C:spliceosomal complex"/>
    <property type="evidence" value="ECO:0007669"/>
    <property type="project" value="InterPro"/>
</dbReference>
<dbReference type="KEGG" id="hro:HELRODRAFT_178952"/>
<keyword evidence="3" id="KW-0862">Zinc</keyword>
<dbReference type="PANTHER" id="PTHR45986">
    <property type="entry name" value="ZINC FINGER MATRIN-TYPE PROTEIN 2"/>
    <property type="match status" value="1"/>
</dbReference>
<dbReference type="Proteomes" id="UP000015101">
    <property type="component" value="Unassembled WGS sequence"/>
</dbReference>
<name>T1FDY2_HELRO</name>
<dbReference type="GO" id="GO:0000398">
    <property type="term" value="P:mRNA splicing, via spliceosome"/>
    <property type="evidence" value="ECO:0000318"/>
    <property type="project" value="GO_Central"/>
</dbReference>
<dbReference type="Pfam" id="PF12171">
    <property type="entry name" value="zf-C2H2_jaz"/>
    <property type="match status" value="1"/>
</dbReference>
<evidence type="ECO:0000256" key="1">
    <source>
        <dbReference type="ARBA" id="ARBA00022723"/>
    </source>
</evidence>